<gene>
    <name evidence="1" type="ORF">FA95DRAFT_1612071</name>
</gene>
<sequence length="315" mass="33801">MPRAALQDLPLDRFLPPPTGPNIPARPASPFKHPGFSQKRPLSPSASSVPFSPAKRRILEQEGLLSPPKSPLSGGSSGRYAPTYFHALVSGPDSPSRRLDFGAAKGAGTVSRAGSSTSDSSGPATPPPSSARSRASRTSPATPTKHTRTSPRLAASQTVRIGPSPPPRTPKARAARIPSPSSKASTISPSQSRTTRATSPPPMLVPRELPPRPDPQSVHHPGFDVHLDTHIVLPSTRDKEKRRDKDGEERDIEKENVPPRRTRRESKDAGVQKAEKRGVGSPGKEKATPRRSARLSAGLSESKRRDRRRSEQGIV</sequence>
<proteinExistence type="predicted"/>
<keyword evidence="2" id="KW-1185">Reference proteome</keyword>
<accession>A0ACB8R847</accession>
<reference evidence="1" key="2">
    <citation type="journal article" date="2022" name="New Phytol.">
        <title>Evolutionary transition to the ectomycorrhizal habit in the genomes of a hyperdiverse lineage of mushroom-forming fungi.</title>
        <authorList>
            <person name="Looney B."/>
            <person name="Miyauchi S."/>
            <person name="Morin E."/>
            <person name="Drula E."/>
            <person name="Courty P.E."/>
            <person name="Kohler A."/>
            <person name="Kuo A."/>
            <person name="LaButti K."/>
            <person name="Pangilinan J."/>
            <person name="Lipzen A."/>
            <person name="Riley R."/>
            <person name="Andreopoulos W."/>
            <person name="He G."/>
            <person name="Johnson J."/>
            <person name="Nolan M."/>
            <person name="Tritt A."/>
            <person name="Barry K.W."/>
            <person name="Grigoriev I.V."/>
            <person name="Nagy L.G."/>
            <person name="Hibbett D."/>
            <person name="Henrissat B."/>
            <person name="Matheny P.B."/>
            <person name="Labbe J."/>
            <person name="Martin F.M."/>
        </authorList>
    </citation>
    <scope>NUCLEOTIDE SEQUENCE</scope>
    <source>
        <strain evidence="1">FP105234-sp</strain>
    </source>
</reference>
<evidence type="ECO:0000313" key="2">
    <source>
        <dbReference type="Proteomes" id="UP000814033"/>
    </source>
</evidence>
<dbReference type="EMBL" id="MU276230">
    <property type="protein sequence ID" value="KAI0040082.1"/>
    <property type="molecule type" value="Genomic_DNA"/>
</dbReference>
<organism evidence="1 2">
    <name type="scientific">Auriscalpium vulgare</name>
    <dbReference type="NCBI Taxonomy" id="40419"/>
    <lineage>
        <taxon>Eukaryota</taxon>
        <taxon>Fungi</taxon>
        <taxon>Dikarya</taxon>
        <taxon>Basidiomycota</taxon>
        <taxon>Agaricomycotina</taxon>
        <taxon>Agaricomycetes</taxon>
        <taxon>Russulales</taxon>
        <taxon>Auriscalpiaceae</taxon>
        <taxon>Auriscalpium</taxon>
    </lineage>
</organism>
<evidence type="ECO:0000313" key="1">
    <source>
        <dbReference type="EMBL" id="KAI0040082.1"/>
    </source>
</evidence>
<dbReference type="Proteomes" id="UP000814033">
    <property type="component" value="Unassembled WGS sequence"/>
</dbReference>
<comment type="caution">
    <text evidence="1">The sequence shown here is derived from an EMBL/GenBank/DDBJ whole genome shotgun (WGS) entry which is preliminary data.</text>
</comment>
<protein>
    <submittedName>
        <fullName evidence="1">Uncharacterized protein</fullName>
    </submittedName>
</protein>
<name>A0ACB8R847_9AGAM</name>
<reference evidence="1" key="1">
    <citation type="submission" date="2021-02" db="EMBL/GenBank/DDBJ databases">
        <authorList>
            <consortium name="DOE Joint Genome Institute"/>
            <person name="Ahrendt S."/>
            <person name="Looney B.P."/>
            <person name="Miyauchi S."/>
            <person name="Morin E."/>
            <person name="Drula E."/>
            <person name="Courty P.E."/>
            <person name="Chicoki N."/>
            <person name="Fauchery L."/>
            <person name="Kohler A."/>
            <person name="Kuo A."/>
            <person name="Labutti K."/>
            <person name="Pangilinan J."/>
            <person name="Lipzen A."/>
            <person name="Riley R."/>
            <person name="Andreopoulos W."/>
            <person name="He G."/>
            <person name="Johnson J."/>
            <person name="Barry K.W."/>
            <person name="Grigoriev I.V."/>
            <person name="Nagy L."/>
            <person name="Hibbett D."/>
            <person name="Henrissat B."/>
            <person name="Matheny P.B."/>
            <person name="Labbe J."/>
            <person name="Martin F."/>
        </authorList>
    </citation>
    <scope>NUCLEOTIDE SEQUENCE</scope>
    <source>
        <strain evidence="1">FP105234-sp</strain>
    </source>
</reference>